<evidence type="ECO:0000256" key="5">
    <source>
        <dbReference type="SAM" id="MobiDB-lite"/>
    </source>
</evidence>
<dbReference type="PANTHER" id="PTHR37482">
    <property type="entry name" value="OUTER MEMBRANE PROTEIN ASSEMBLY FACTOR BAME"/>
    <property type="match status" value="1"/>
</dbReference>
<name>A0ABW8GK60_9PROT</name>
<dbReference type="RefSeq" id="WP_400880485.1">
    <property type="nucleotide sequence ID" value="NZ_JBIWXY010000001.1"/>
</dbReference>
<keyword evidence="2 4" id="KW-0472">Membrane</keyword>
<evidence type="ECO:0000259" key="6">
    <source>
        <dbReference type="Pfam" id="PF04355"/>
    </source>
</evidence>
<evidence type="ECO:0000256" key="1">
    <source>
        <dbReference type="ARBA" id="ARBA00022729"/>
    </source>
</evidence>
<feature type="compositionally biased region" description="Acidic residues" evidence="5">
    <location>
        <begin position="229"/>
        <end position="244"/>
    </location>
</feature>
<dbReference type="EMBL" id="JBIWXY010000001">
    <property type="protein sequence ID" value="MFJ5445750.1"/>
    <property type="molecule type" value="Genomic_DNA"/>
</dbReference>
<organism evidence="7 8">
    <name type="scientific">Methylobacillus methanolivorans</name>
    <dbReference type="NCBI Taxonomy" id="1848927"/>
    <lineage>
        <taxon>Bacteria</taxon>
        <taxon>Pseudomonadati</taxon>
        <taxon>Pseudomonadota</taxon>
        <taxon>Betaproteobacteria</taxon>
        <taxon>Nitrosomonadales</taxon>
        <taxon>Methylophilaceae</taxon>
        <taxon>Methylobacillus</taxon>
    </lineage>
</organism>
<comment type="subunit">
    <text evidence="4">Part of the Bam complex.</text>
</comment>
<accession>A0ABW8GK60</accession>
<evidence type="ECO:0000256" key="3">
    <source>
        <dbReference type="ARBA" id="ARBA00023237"/>
    </source>
</evidence>
<proteinExistence type="inferred from homology"/>
<evidence type="ECO:0000313" key="7">
    <source>
        <dbReference type="EMBL" id="MFJ5445750.1"/>
    </source>
</evidence>
<feature type="compositionally biased region" description="Low complexity" evidence="5">
    <location>
        <begin position="184"/>
        <end position="203"/>
    </location>
</feature>
<keyword evidence="3 4" id="KW-0998">Cell outer membrane</keyword>
<dbReference type="Gene3D" id="3.30.1450.10">
    <property type="match status" value="1"/>
</dbReference>
<evidence type="ECO:0000256" key="4">
    <source>
        <dbReference type="HAMAP-Rule" id="MF_00925"/>
    </source>
</evidence>
<gene>
    <name evidence="4" type="primary">bamE</name>
    <name evidence="7" type="ORF">ACIKP9_05865</name>
</gene>
<sequence length="255" mass="27639" precursor="true">MRHIILLAALLCVACSSALPSFKPYKMDIQQGNVVTSKMMLQLRPGMTKSQVRFIMGSPLIQDSFHRDRWDYFYQMRKGGKVIEQRRVIMEFEGDALKRVRGDVVPASPEDTAVTAATPAAAIVVEPKVPEKKGMLDRLKFWKSDEAKPAGAEYYDMKQSTPVVQEDPAAPRKVAPELAVPGVAAPAATSAPAQPAARQAQPAGQSSSTKPAAKPAAGAAAKTQSVPDAGEDDEDDLPPEDEPGYFERMLEKIGF</sequence>
<dbReference type="InterPro" id="IPR026592">
    <property type="entry name" value="BamE"/>
</dbReference>
<dbReference type="InterPro" id="IPR007450">
    <property type="entry name" value="BamE_dom"/>
</dbReference>
<reference evidence="7 8" key="1">
    <citation type="submission" date="2024-11" db="EMBL/GenBank/DDBJ databases">
        <authorList>
            <person name="Kaparullina E.N."/>
            <person name="Delegan Y.A."/>
            <person name="Doronina N.V."/>
        </authorList>
    </citation>
    <scope>NUCLEOTIDE SEQUENCE [LARGE SCALE GENOMIC DNA]</scope>
    <source>
        <strain evidence="7 8">7sh_L</strain>
    </source>
</reference>
<feature type="chain" id="PRO_5044912769" description="Outer membrane protein assembly factor BamE" evidence="4">
    <location>
        <begin position="19"/>
        <end position="255"/>
    </location>
</feature>
<protein>
    <recommendedName>
        <fullName evidence="4">Outer membrane protein assembly factor BamE</fullName>
    </recommendedName>
</protein>
<dbReference type="Proteomes" id="UP001617669">
    <property type="component" value="Unassembled WGS sequence"/>
</dbReference>
<comment type="function">
    <text evidence="4">Part of the outer membrane protein assembly complex, which is involved in assembly and insertion of beta-barrel proteins into the outer membrane.</text>
</comment>
<keyword evidence="1 4" id="KW-0732">Signal</keyword>
<feature type="compositionally biased region" description="Low complexity" evidence="5">
    <location>
        <begin position="210"/>
        <end position="222"/>
    </location>
</feature>
<keyword evidence="8" id="KW-1185">Reference proteome</keyword>
<dbReference type="PANTHER" id="PTHR37482:SF1">
    <property type="entry name" value="OUTER MEMBRANE PROTEIN ASSEMBLY FACTOR BAME"/>
    <property type="match status" value="1"/>
</dbReference>
<dbReference type="Pfam" id="PF04355">
    <property type="entry name" value="BamE"/>
    <property type="match status" value="1"/>
</dbReference>
<comment type="similarity">
    <text evidence="4">Belongs to the BamE family.</text>
</comment>
<comment type="subcellular location">
    <subcellularLocation>
        <location evidence="4">Cell outer membrane</location>
    </subcellularLocation>
</comment>
<evidence type="ECO:0000256" key="2">
    <source>
        <dbReference type="ARBA" id="ARBA00023136"/>
    </source>
</evidence>
<feature type="region of interest" description="Disordered" evidence="5">
    <location>
        <begin position="184"/>
        <end position="255"/>
    </location>
</feature>
<evidence type="ECO:0000313" key="8">
    <source>
        <dbReference type="Proteomes" id="UP001617669"/>
    </source>
</evidence>
<dbReference type="HAMAP" id="MF_00925">
    <property type="entry name" value="OM_assembly_BamE"/>
    <property type="match status" value="1"/>
</dbReference>
<feature type="domain" description="Outer membrane protein assembly factor BamE" evidence="6">
    <location>
        <begin position="32"/>
        <end position="100"/>
    </location>
</feature>
<comment type="caution">
    <text evidence="7">The sequence shown here is derived from an EMBL/GenBank/DDBJ whole genome shotgun (WGS) entry which is preliminary data.</text>
</comment>
<dbReference type="InterPro" id="IPR037873">
    <property type="entry name" value="BamE-like"/>
</dbReference>
<feature type="signal peptide" evidence="4">
    <location>
        <begin position="1"/>
        <end position="18"/>
    </location>
</feature>